<evidence type="ECO:0008006" key="4">
    <source>
        <dbReference type="Google" id="ProtNLM"/>
    </source>
</evidence>
<gene>
    <name evidence="2" type="ORF">TWF694_009145</name>
</gene>
<dbReference type="PANTHER" id="PTHR38421:SF1">
    <property type="entry name" value="TRANSMEMBRANE PROTEIN"/>
    <property type="match status" value="1"/>
</dbReference>
<organism evidence="2 3">
    <name type="scientific">Orbilia ellipsospora</name>
    <dbReference type="NCBI Taxonomy" id="2528407"/>
    <lineage>
        <taxon>Eukaryota</taxon>
        <taxon>Fungi</taxon>
        <taxon>Dikarya</taxon>
        <taxon>Ascomycota</taxon>
        <taxon>Pezizomycotina</taxon>
        <taxon>Orbiliomycetes</taxon>
        <taxon>Orbiliales</taxon>
        <taxon>Orbiliaceae</taxon>
        <taxon>Orbilia</taxon>
    </lineage>
</organism>
<name>A0AAV9XFF7_9PEZI</name>
<comment type="caution">
    <text evidence="2">The sequence shown here is derived from an EMBL/GenBank/DDBJ whole genome shotgun (WGS) entry which is preliminary data.</text>
</comment>
<evidence type="ECO:0000313" key="3">
    <source>
        <dbReference type="Proteomes" id="UP001365542"/>
    </source>
</evidence>
<keyword evidence="1" id="KW-1133">Transmembrane helix</keyword>
<feature type="transmembrane region" description="Helical" evidence="1">
    <location>
        <begin position="294"/>
        <end position="319"/>
    </location>
</feature>
<protein>
    <recommendedName>
        <fullName evidence="4">Transmembrane protein</fullName>
    </recommendedName>
</protein>
<dbReference type="PANTHER" id="PTHR38421">
    <property type="entry name" value="TRANSMEMBRANE PROTEIN USGS"/>
    <property type="match status" value="1"/>
</dbReference>
<evidence type="ECO:0000313" key="2">
    <source>
        <dbReference type="EMBL" id="KAK6540342.1"/>
    </source>
</evidence>
<feature type="transmembrane region" description="Helical" evidence="1">
    <location>
        <begin position="226"/>
        <end position="247"/>
    </location>
</feature>
<keyword evidence="1" id="KW-0472">Membrane</keyword>
<dbReference type="EMBL" id="JAVHJO010000005">
    <property type="protein sequence ID" value="KAK6540342.1"/>
    <property type="molecule type" value="Genomic_DNA"/>
</dbReference>
<keyword evidence="3" id="KW-1185">Reference proteome</keyword>
<evidence type="ECO:0000256" key="1">
    <source>
        <dbReference type="SAM" id="Phobius"/>
    </source>
</evidence>
<feature type="transmembrane region" description="Helical" evidence="1">
    <location>
        <begin position="201"/>
        <end position="220"/>
    </location>
</feature>
<sequence length="401" mass="44717">MASSKTKMTPEVFKQKAIDSLQSFDPGLVLRGAQLTVVGAYRALQNPNLFKSRHYKQAALAVLAGLLVRLILDLPIFAVRIFLTFSNLFIDLKTASWDDYIISTLSFIEKNVLQLPFFLMTLTLRLQNSALDEMFMESLNWVDVTYLRKHSSEHPQNLRAPYYQNLVLWEKGAKANETRGGDRRGGARQNEFLRGMAKKGIISLVVYLSSMVPLAGKLVLPAASAFSVHPAVGIGPAIGVFVAGLFVPRKRIVVVLQAYHASRTLMRQLLEPYFTRIPYTAAQKKKWYRERQGVLLGFGIGFYFLLRIPLMGILVYGIAEASTAYLITKITDPPPHPSEGTGYAASQAEWKGKEEFVRLDLKDLDKKVVKMIDEAKVGIEELKNNNSTSGGGSIKKRGSKS</sequence>
<accession>A0AAV9XFF7</accession>
<dbReference type="AlphaFoldDB" id="A0AAV9XFF7"/>
<dbReference type="Proteomes" id="UP001365542">
    <property type="component" value="Unassembled WGS sequence"/>
</dbReference>
<keyword evidence="1" id="KW-0812">Transmembrane</keyword>
<reference evidence="2 3" key="1">
    <citation type="submission" date="2019-10" db="EMBL/GenBank/DDBJ databases">
        <authorList>
            <person name="Palmer J.M."/>
        </authorList>
    </citation>
    <scope>NUCLEOTIDE SEQUENCE [LARGE SCALE GENOMIC DNA]</scope>
    <source>
        <strain evidence="2 3">TWF694</strain>
    </source>
</reference>
<feature type="transmembrane region" description="Helical" evidence="1">
    <location>
        <begin position="58"/>
        <end position="83"/>
    </location>
</feature>
<proteinExistence type="predicted"/>